<gene>
    <name evidence="5" type="ORF">Q4521_15990</name>
</gene>
<accession>A0AAW7X8R1</accession>
<organism evidence="5 6">
    <name type="scientific">Saccharophagus degradans</name>
    <dbReference type="NCBI Taxonomy" id="86304"/>
    <lineage>
        <taxon>Bacteria</taxon>
        <taxon>Pseudomonadati</taxon>
        <taxon>Pseudomonadota</taxon>
        <taxon>Gammaproteobacteria</taxon>
        <taxon>Cellvibrionales</taxon>
        <taxon>Cellvibrionaceae</taxon>
        <taxon>Saccharophagus</taxon>
    </lineage>
</organism>
<dbReference type="Gene3D" id="1.10.8.60">
    <property type="match status" value="1"/>
</dbReference>
<feature type="domain" description="AAA+ ATPase" evidence="4">
    <location>
        <begin position="251"/>
        <end position="383"/>
    </location>
</feature>
<dbReference type="InterPro" id="IPR003959">
    <property type="entry name" value="ATPase_AAA_core"/>
</dbReference>
<evidence type="ECO:0000256" key="2">
    <source>
        <dbReference type="ARBA" id="ARBA00022741"/>
    </source>
</evidence>
<dbReference type="GO" id="GO:0005524">
    <property type="term" value="F:ATP binding"/>
    <property type="evidence" value="ECO:0007669"/>
    <property type="project" value="UniProtKB-KW"/>
</dbReference>
<dbReference type="EMBL" id="JAUOPB010000012">
    <property type="protein sequence ID" value="MDO6423985.1"/>
    <property type="molecule type" value="Genomic_DNA"/>
</dbReference>
<comment type="similarity">
    <text evidence="1">Belongs to the AAA ATPase family.</text>
</comment>
<dbReference type="GO" id="GO:0016887">
    <property type="term" value="F:ATP hydrolysis activity"/>
    <property type="evidence" value="ECO:0007669"/>
    <property type="project" value="InterPro"/>
</dbReference>
<protein>
    <submittedName>
        <fullName evidence="5">ATP-binding protein</fullName>
    </submittedName>
</protein>
<dbReference type="SUPFAM" id="SSF52540">
    <property type="entry name" value="P-loop containing nucleoside triphosphate hydrolases"/>
    <property type="match status" value="1"/>
</dbReference>
<dbReference type="SMART" id="SM00382">
    <property type="entry name" value="AAA"/>
    <property type="match status" value="1"/>
</dbReference>
<dbReference type="Pfam" id="PF00004">
    <property type="entry name" value="AAA"/>
    <property type="match status" value="1"/>
</dbReference>
<evidence type="ECO:0000259" key="4">
    <source>
        <dbReference type="SMART" id="SM00382"/>
    </source>
</evidence>
<dbReference type="InterPro" id="IPR003593">
    <property type="entry name" value="AAA+_ATPase"/>
</dbReference>
<proteinExistence type="inferred from homology"/>
<sequence length="460" mass="51920">MDETCTSDRVVDAAEQNAAVIEAELSWFMALLDARLQAYFHQGEELLHFRFDAFPPPALAQSNTRYAQLVLEQGLVAEERLLLVLALIPSICPQLLDVLFSKNPNTDRGYSEFGGLQGQVHSGFIPTVETALFIIAGDNISQRFKTMRFIETGSALLASGIVQCINHNPHEPWTTNGLFIAKDVVDSLTSGQEYKPGYSQEFPARRITTNLDWHHLVLPTTVMEQLEEIKHWVKHGEALMQDWGMAGKLSPGFTTLFYGPPGTGKTLSSCLLGNYCQRDVYKIDLSLMVSKYIGETEKNLARIFDTAQSRNWILFFDEADALFGKRTKVDDSHDRYANQEVSYLLQRIEDFDGVVILATNFKSNIDDAFIRRFQSVIQFPLPSVAERIKIWQKAFSSKVELAEDVNLIAIAEKYDVSGGTIMNVVRFSSLRALSRDSKTIIKDDIEEGVRREFIKEGKRI</sequence>
<reference evidence="5" key="1">
    <citation type="submission" date="2023-07" db="EMBL/GenBank/DDBJ databases">
        <title>Genome content predicts the carbon catabolic preferences of heterotrophic bacteria.</title>
        <authorList>
            <person name="Gralka M."/>
        </authorList>
    </citation>
    <scope>NUCLEOTIDE SEQUENCE</scope>
    <source>
        <strain evidence="5">I3M17_2</strain>
    </source>
</reference>
<keyword evidence="3 5" id="KW-0067">ATP-binding</keyword>
<name>A0AAW7X8R1_9GAMM</name>
<keyword evidence="2" id="KW-0547">Nucleotide-binding</keyword>
<dbReference type="Gene3D" id="3.40.50.300">
    <property type="entry name" value="P-loop containing nucleotide triphosphate hydrolases"/>
    <property type="match status" value="1"/>
</dbReference>
<dbReference type="PANTHER" id="PTHR23073">
    <property type="entry name" value="26S PROTEASOME REGULATORY SUBUNIT"/>
    <property type="match status" value="1"/>
</dbReference>
<evidence type="ECO:0000313" key="6">
    <source>
        <dbReference type="Proteomes" id="UP001169760"/>
    </source>
</evidence>
<dbReference type="CDD" id="cd19481">
    <property type="entry name" value="RecA-like_protease"/>
    <property type="match status" value="1"/>
</dbReference>
<comment type="caution">
    <text evidence="5">The sequence shown here is derived from an EMBL/GenBank/DDBJ whole genome shotgun (WGS) entry which is preliminary data.</text>
</comment>
<dbReference type="RefSeq" id="WP_303493493.1">
    <property type="nucleotide sequence ID" value="NZ_JAUOPB010000012.1"/>
</dbReference>
<dbReference type="Proteomes" id="UP001169760">
    <property type="component" value="Unassembled WGS sequence"/>
</dbReference>
<evidence type="ECO:0000256" key="1">
    <source>
        <dbReference type="ARBA" id="ARBA00006914"/>
    </source>
</evidence>
<dbReference type="AlphaFoldDB" id="A0AAW7X8R1"/>
<dbReference type="InterPro" id="IPR050221">
    <property type="entry name" value="26S_Proteasome_ATPase"/>
</dbReference>
<evidence type="ECO:0000313" key="5">
    <source>
        <dbReference type="EMBL" id="MDO6423985.1"/>
    </source>
</evidence>
<evidence type="ECO:0000256" key="3">
    <source>
        <dbReference type="ARBA" id="ARBA00022840"/>
    </source>
</evidence>
<dbReference type="InterPro" id="IPR027417">
    <property type="entry name" value="P-loop_NTPase"/>
</dbReference>